<name>A0A9W8KVE7_9FUNG</name>
<dbReference type="GO" id="GO:0006360">
    <property type="term" value="P:transcription by RNA polymerase I"/>
    <property type="evidence" value="ECO:0007669"/>
    <property type="project" value="InterPro"/>
</dbReference>
<feature type="compositionally biased region" description="Basic residues" evidence="1">
    <location>
        <begin position="239"/>
        <end position="249"/>
    </location>
</feature>
<dbReference type="Gene3D" id="6.20.250.70">
    <property type="match status" value="1"/>
</dbReference>
<feature type="region of interest" description="Disordered" evidence="1">
    <location>
        <begin position="175"/>
        <end position="249"/>
    </location>
</feature>
<dbReference type="OrthoDB" id="76224at2759"/>
<dbReference type="Pfam" id="PF08208">
    <property type="entry name" value="RNA_polI_A34"/>
    <property type="match status" value="1"/>
</dbReference>
<evidence type="ECO:0000313" key="2">
    <source>
        <dbReference type="EMBL" id="KAJ2669317.1"/>
    </source>
</evidence>
<feature type="compositionally biased region" description="Basic and acidic residues" evidence="1">
    <location>
        <begin position="213"/>
        <end position="223"/>
    </location>
</feature>
<evidence type="ECO:0000313" key="3">
    <source>
        <dbReference type="Proteomes" id="UP001151518"/>
    </source>
</evidence>
<reference evidence="2" key="1">
    <citation type="submission" date="2022-07" db="EMBL/GenBank/DDBJ databases">
        <title>Phylogenomic reconstructions and comparative analyses of Kickxellomycotina fungi.</title>
        <authorList>
            <person name="Reynolds N.K."/>
            <person name="Stajich J.E."/>
            <person name="Barry K."/>
            <person name="Grigoriev I.V."/>
            <person name="Crous P."/>
            <person name="Smith M.E."/>
        </authorList>
    </citation>
    <scope>NUCLEOTIDE SEQUENCE</scope>
    <source>
        <strain evidence="2">NRRL 3115</strain>
    </source>
</reference>
<dbReference type="PANTHER" id="PTHR28155">
    <property type="entry name" value="ACR243WP"/>
    <property type="match status" value="1"/>
</dbReference>
<dbReference type="Proteomes" id="UP001151518">
    <property type="component" value="Unassembled WGS sequence"/>
</dbReference>
<dbReference type="AlphaFoldDB" id="A0A9W8KVE7"/>
<dbReference type="InterPro" id="IPR053263">
    <property type="entry name" value="Euk_RPA34_RNAP_subunit"/>
</dbReference>
<protein>
    <submittedName>
        <fullName evidence="2">Uncharacterized protein</fullName>
    </submittedName>
</protein>
<dbReference type="EMBL" id="JANBTW010000155">
    <property type="protein sequence ID" value="KAJ2669317.1"/>
    <property type="molecule type" value="Genomic_DNA"/>
</dbReference>
<dbReference type="PANTHER" id="PTHR28155:SF1">
    <property type="entry name" value="DNA-DIRECTED RNA POLYMERASE I SUBUNIT RPA34.5-DOMAIN-CONTAINING PROTEIN"/>
    <property type="match status" value="1"/>
</dbReference>
<gene>
    <name evidence="2" type="ORF">GGI25_006192</name>
</gene>
<sequence length="249" mass="27727">MSSSKKYTPPVDFELQTGSGAKGINREAIEGKELWLLRVPDNVSAKKLDGLQIKHPKMAHKGILGETAIDNSTYQLVSSDSNVSAEFRGMAEMSVLVPDDDEESMLTLLPNQCSQLLSLVEKIDIPDSTAYAQEIATRNRPARPQPANMKMQFIPYGFFSAEEYSTMRTGDVKIALPDTSAAPGSPEPELKKRKKARQDDGDEAMRSSSPVKLGEEMDVDQKKEKKKKKDKGEKSKKEKEKKHKKTPKE</sequence>
<evidence type="ECO:0000256" key="1">
    <source>
        <dbReference type="SAM" id="MobiDB-lite"/>
    </source>
</evidence>
<proteinExistence type="predicted"/>
<organism evidence="2 3">
    <name type="scientific">Coemansia spiralis</name>
    <dbReference type="NCBI Taxonomy" id="417178"/>
    <lineage>
        <taxon>Eukaryota</taxon>
        <taxon>Fungi</taxon>
        <taxon>Fungi incertae sedis</taxon>
        <taxon>Zoopagomycota</taxon>
        <taxon>Kickxellomycotina</taxon>
        <taxon>Kickxellomycetes</taxon>
        <taxon>Kickxellales</taxon>
        <taxon>Kickxellaceae</taxon>
        <taxon>Coemansia</taxon>
    </lineage>
</organism>
<comment type="caution">
    <text evidence="2">The sequence shown here is derived from an EMBL/GenBank/DDBJ whole genome shotgun (WGS) entry which is preliminary data.</text>
</comment>
<accession>A0A9W8KVE7</accession>
<dbReference type="InterPro" id="IPR013240">
    <property type="entry name" value="DNA-dir_RNA_pol1_su_RPA34"/>
</dbReference>